<dbReference type="AlphaFoldDB" id="A0AAD9XAC6"/>
<organism evidence="4 5">
    <name type="scientific">Dipteronia dyeriana</name>
    <dbReference type="NCBI Taxonomy" id="168575"/>
    <lineage>
        <taxon>Eukaryota</taxon>
        <taxon>Viridiplantae</taxon>
        <taxon>Streptophyta</taxon>
        <taxon>Embryophyta</taxon>
        <taxon>Tracheophyta</taxon>
        <taxon>Spermatophyta</taxon>
        <taxon>Magnoliopsida</taxon>
        <taxon>eudicotyledons</taxon>
        <taxon>Gunneridae</taxon>
        <taxon>Pentapetalae</taxon>
        <taxon>rosids</taxon>
        <taxon>malvids</taxon>
        <taxon>Sapindales</taxon>
        <taxon>Sapindaceae</taxon>
        <taxon>Hippocastanoideae</taxon>
        <taxon>Acereae</taxon>
        <taxon>Dipteronia</taxon>
    </lineage>
</organism>
<dbReference type="GO" id="GO:0004803">
    <property type="term" value="F:transposase activity"/>
    <property type="evidence" value="ECO:0007669"/>
    <property type="project" value="InterPro"/>
</dbReference>
<evidence type="ECO:0000256" key="2">
    <source>
        <dbReference type="ARBA" id="ARBA00023125"/>
    </source>
</evidence>
<protein>
    <recommendedName>
        <fullName evidence="6">MULE transposase domain-containing protein</fullName>
    </recommendedName>
</protein>
<reference evidence="4" key="1">
    <citation type="journal article" date="2023" name="Plant J.">
        <title>Genome sequences and population genomics provide insights into the demographic history, inbreeding, and mutation load of two 'living fossil' tree species of Dipteronia.</title>
        <authorList>
            <person name="Feng Y."/>
            <person name="Comes H.P."/>
            <person name="Chen J."/>
            <person name="Zhu S."/>
            <person name="Lu R."/>
            <person name="Zhang X."/>
            <person name="Li P."/>
            <person name="Qiu J."/>
            <person name="Olsen K.M."/>
            <person name="Qiu Y."/>
        </authorList>
    </citation>
    <scope>NUCLEOTIDE SEQUENCE</scope>
    <source>
        <strain evidence="4">KIB01</strain>
    </source>
</reference>
<evidence type="ECO:0000256" key="3">
    <source>
        <dbReference type="ARBA" id="ARBA00023172"/>
    </source>
</evidence>
<keyword evidence="5" id="KW-1185">Reference proteome</keyword>
<dbReference type="Pfam" id="PF00872">
    <property type="entry name" value="Transposase_mut"/>
    <property type="match status" value="1"/>
</dbReference>
<dbReference type="PANTHER" id="PTHR31973:SF187">
    <property type="entry name" value="MUTATOR TRANSPOSASE MUDRA PROTEIN"/>
    <property type="match status" value="1"/>
</dbReference>
<accession>A0AAD9XAC6</accession>
<name>A0AAD9XAC6_9ROSI</name>
<evidence type="ECO:0008006" key="6">
    <source>
        <dbReference type="Google" id="ProtNLM"/>
    </source>
</evidence>
<dbReference type="Proteomes" id="UP001280121">
    <property type="component" value="Unassembled WGS sequence"/>
</dbReference>
<keyword evidence="3" id="KW-0233">DNA recombination</keyword>
<evidence type="ECO:0000313" key="4">
    <source>
        <dbReference type="EMBL" id="KAK2655685.1"/>
    </source>
</evidence>
<dbReference type="EMBL" id="JANJYI010000003">
    <property type="protein sequence ID" value="KAK2655685.1"/>
    <property type="molecule type" value="Genomic_DNA"/>
</dbReference>
<evidence type="ECO:0000256" key="1">
    <source>
        <dbReference type="ARBA" id="ARBA00022578"/>
    </source>
</evidence>
<keyword evidence="1" id="KW-0815">Transposition</keyword>
<keyword evidence="2" id="KW-0238">DNA-binding</keyword>
<dbReference type="InterPro" id="IPR001207">
    <property type="entry name" value="Transposase_mutator"/>
</dbReference>
<comment type="caution">
    <text evidence="4">The sequence shown here is derived from an EMBL/GenBank/DDBJ whole genome shotgun (WGS) entry which is preliminary data.</text>
</comment>
<evidence type="ECO:0000313" key="5">
    <source>
        <dbReference type="Proteomes" id="UP001280121"/>
    </source>
</evidence>
<dbReference type="PANTHER" id="PTHR31973">
    <property type="entry name" value="POLYPROTEIN, PUTATIVE-RELATED"/>
    <property type="match status" value="1"/>
</dbReference>
<gene>
    <name evidence="4" type="ORF">Ddye_008737</name>
</gene>
<dbReference type="GO" id="GO:0003677">
    <property type="term" value="F:DNA binding"/>
    <property type="evidence" value="ECO:0007669"/>
    <property type="project" value="UniProtKB-KW"/>
</dbReference>
<dbReference type="GO" id="GO:0006313">
    <property type="term" value="P:DNA transposition"/>
    <property type="evidence" value="ECO:0007669"/>
    <property type="project" value="InterPro"/>
</dbReference>
<proteinExistence type="predicted"/>
<sequence>MYGIQIMYSKAHKALHYPLSLTYEMHEETFQLLRSFGYMLEQQNSDTITDLQCDEDENNLSWEWFLDCLKGALGHIDDLVFIFDRHASIEAEVSKFFPDTTHTICCCHFDENMKKRFHIKDVAAIMDKAARSYTELKYNCHMEELHNLHQNAYDYVNAAGPHKWSRVHCPERRYRVMTTNVAECINSCLKFTRQLPLLTLEEFIRNILQRWFHDRH</sequence>